<gene>
    <name evidence="2" type="ORF">U14_05236</name>
</gene>
<dbReference type="STRING" id="1499966.U14_05236"/>
<sequence>MTGDIIAGNKTIINNIIQQTAKQIVTAPYKFLSSYDISDRDIFFGREAVIEQIVGKLPRYKTLVINGRSGSGKTSLINAGLIPHLAENGYHYLSFREYSGPLRQLREHVAHNDVFKAYADQTDSLTQFLKAVTRQQNMRLVVIFDQFERFFVNILDTNIRTQFIQEIKACLERYLSGAELDLVFALREEFFGQLTREFVAHIPTFLKEADLFNLEPLNRDEARKAIICPLECLTTVKIGYDETFVDEVLLPGLMGESVGGLAIDPPHLQIVCNQLYEKAKEQNTAKLERGGVVEIIDASVDF</sequence>
<keyword evidence="3" id="KW-1185">Reference proteome</keyword>
<dbReference type="InterPro" id="IPR027417">
    <property type="entry name" value="P-loop_NTPase"/>
</dbReference>
<organism evidence="2">
    <name type="scientific">Candidatus Moduliflexus flocculans</name>
    <dbReference type="NCBI Taxonomy" id="1499966"/>
    <lineage>
        <taxon>Bacteria</taxon>
        <taxon>Candidatus Moduliflexota</taxon>
        <taxon>Candidatus Moduliflexia</taxon>
        <taxon>Candidatus Moduliflexales</taxon>
        <taxon>Candidatus Moduliflexaceae</taxon>
    </lineage>
</organism>
<dbReference type="Proteomes" id="UP000030700">
    <property type="component" value="Unassembled WGS sequence"/>
</dbReference>
<name>A0A081BRC8_9BACT</name>
<accession>A0A081BRC8</accession>
<dbReference type="Gene3D" id="3.40.50.300">
    <property type="entry name" value="P-loop containing nucleotide triphosphate hydrolases"/>
    <property type="match status" value="1"/>
</dbReference>
<feature type="domain" description="Novel STAND NTPase 1" evidence="1">
    <location>
        <begin position="28"/>
        <end position="286"/>
    </location>
</feature>
<dbReference type="AlphaFoldDB" id="A0A081BRC8"/>
<proteinExistence type="predicted"/>
<reference evidence="2" key="1">
    <citation type="journal article" date="2015" name="PeerJ">
        <title>First genomic representation of candidate bacterial phylum KSB3 points to enhanced environmental sensing as a trigger of wastewater bulking.</title>
        <authorList>
            <person name="Sekiguchi Y."/>
            <person name="Ohashi A."/>
            <person name="Parks D.H."/>
            <person name="Yamauchi T."/>
            <person name="Tyson G.W."/>
            <person name="Hugenholtz P."/>
        </authorList>
    </citation>
    <scope>NUCLEOTIDE SEQUENCE [LARGE SCALE GENOMIC DNA]</scope>
</reference>
<evidence type="ECO:0000313" key="2">
    <source>
        <dbReference type="EMBL" id="GAK53959.1"/>
    </source>
</evidence>
<evidence type="ECO:0000259" key="1">
    <source>
        <dbReference type="Pfam" id="PF20703"/>
    </source>
</evidence>
<dbReference type="HOGENOM" id="CLU_920290_0_0_0"/>
<dbReference type="Pfam" id="PF20703">
    <property type="entry name" value="nSTAND1"/>
    <property type="match status" value="1"/>
</dbReference>
<dbReference type="InterPro" id="IPR049052">
    <property type="entry name" value="nSTAND1"/>
</dbReference>
<dbReference type="SUPFAM" id="SSF52540">
    <property type="entry name" value="P-loop containing nucleoside triphosphate hydrolases"/>
    <property type="match status" value="1"/>
</dbReference>
<protein>
    <recommendedName>
        <fullName evidence="1">Novel STAND NTPase 1 domain-containing protein</fullName>
    </recommendedName>
</protein>
<dbReference type="EMBL" id="DF820460">
    <property type="protein sequence ID" value="GAK53959.1"/>
    <property type="molecule type" value="Genomic_DNA"/>
</dbReference>
<evidence type="ECO:0000313" key="3">
    <source>
        <dbReference type="Proteomes" id="UP000030700"/>
    </source>
</evidence>